<feature type="transmembrane region" description="Helical" evidence="1">
    <location>
        <begin position="50"/>
        <end position="67"/>
    </location>
</feature>
<feature type="non-terminal residue" evidence="2">
    <location>
        <position position="1"/>
    </location>
</feature>
<comment type="caution">
    <text evidence="2">The sequence shown here is derived from an EMBL/GenBank/DDBJ whole genome shotgun (WGS) entry which is preliminary data.</text>
</comment>
<evidence type="ECO:0000256" key="1">
    <source>
        <dbReference type="SAM" id="Phobius"/>
    </source>
</evidence>
<gene>
    <name evidence="2" type="ORF">S01H1_67534</name>
</gene>
<feature type="transmembrane region" description="Helical" evidence="1">
    <location>
        <begin position="114"/>
        <end position="133"/>
    </location>
</feature>
<dbReference type="EMBL" id="BARS01044739">
    <property type="protein sequence ID" value="GAG39368.1"/>
    <property type="molecule type" value="Genomic_DNA"/>
</dbReference>
<proteinExistence type="predicted"/>
<accession>X0XRS9</accession>
<protein>
    <submittedName>
        <fullName evidence="2">Uncharacterized protein</fullName>
    </submittedName>
</protein>
<organism evidence="2">
    <name type="scientific">marine sediment metagenome</name>
    <dbReference type="NCBI Taxonomy" id="412755"/>
    <lineage>
        <taxon>unclassified sequences</taxon>
        <taxon>metagenomes</taxon>
        <taxon>ecological metagenomes</taxon>
    </lineage>
</organism>
<evidence type="ECO:0000313" key="2">
    <source>
        <dbReference type="EMBL" id="GAG39368.1"/>
    </source>
</evidence>
<keyword evidence="1" id="KW-1133">Transmembrane helix</keyword>
<feature type="transmembrane region" description="Helical" evidence="1">
    <location>
        <begin position="20"/>
        <end position="38"/>
    </location>
</feature>
<keyword evidence="1" id="KW-0472">Membrane</keyword>
<dbReference type="AlphaFoldDB" id="X0XRS9"/>
<sequence>GLGPEIFSAHRAVDIGLPSVALFLGAYLAGTALVPAFLPWLPGRAFASKGAWAGLVVVLAAAGYTWLHPGLYENWLSAAAWVLIIPAVASFIGMNFTGASTYTSLSGVRREMRIAVPLQIAGAAAGLGLWLPARFV</sequence>
<reference evidence="2" key="1">
    <citation type="journal article" date="2014" name="Front. Microbiol.">
        <title>High frequency of phylogenetically diverse reductive dehalogenase-homologous genes in deep subseafloor sedimentary metagenomes.</title>
        <authorList>
            <person name="Kawai M."/>
            <person name="Futagami T."/>
            <person name="Toyoda A."/>
            <person name="Takaki Y."/>
            <person name="Nishi S."/>
            <person name="Hori S."/>
            <person name="Arai W."/>
            <person name="Tsubouchi T."/>
            <person name="Morono Y."/>
            <person name="Uchiyama I."/>
            <person name="Ito T."/>
            <person name="Fujiyama A."/>
            <person name="Inagaki F."/>
            <person name="Takami H."/>
        </authorList>
    </citation>
    <scope>NUCLEOTIDE SEQUENCE</scope>
    <source>
        <strain evidence="2">Expedition CK06-06</strain>
    </source>
</reference>
<feature type="transmembrane region" description="Helical" evidence="1">
    <location>
        <begin position="79"/>
        <end position="102"/>
    </location>
</feature>
<name>X0XRS9_9ZZZZ</name>
<keyword evidence="1" id="KW-0812">Transmembrane</keyword>